<dbReference type="InterPro" id="IPR051531">
    <property type="entry name" value="N-acetyltransferase"/>
</dbReference>
<dbReference type="EMBL" id="BIFS01000001">
    <property type="protein sequence ID" value="GCE21079.1"/>
    <property type="molecule type" value="Genomic_DNA"/>
</dbReference>
<comment type="caution">
    <text evidence="2">The sequence shown here is derived from an EMBL/GenBank/DDBJ whole genome shotgun (WGS) entry which is preliminary data.</text>
</comment>
<gene>
    <name evidence="2" type="ORF">KDK_48790</name>
</gene>
<protein>
    <submittedName>
        <fullName evidence="2">GNAT family acetyltransferase</fullName>
    </submittedName>
</protein>
<accession>A0A402APX2</accession>
<keyword evidence="3" id="KW-1185">Reference proteome</keyword>
<dbReference type="PANTHER" id="PTHR43792">
    <property type="entry name" value="GNAT FAMILY, PUTATIVE (AFU_ORTHOLOGUE AFUA_3G00765)-RELATED-RELATED"/>
    <property type="match status" value="1"/>
</dbReference>
<dbReference type="Proteomes" id="UP000287188">
    <property type="component" value="Unassembled WGS sequence"/>
</dbReference>
<sequence>MLDFPDATQIRESMETARLLLRRPRMDEAAYLGRLWLDERTQRYLGGKRTPESAAQCGLDVVRSWQEHGLGMWAVCVRGNEQPIGICGPGLFEGELELSYKYFPSSWGHGFATEAARAMVDHLFELFTVDHLLGVTQEANQASRHVLEKLGMRYTRSVVKWDAPQCVYELTRIAWSRQAAS</sequence>
<evidence type="ECO:0000313" key="2">
    <source>
        <dbReference type="EMBL" id="GCE21079.1"/>
    </source>
</evidence>
<evidence type="ECO:0000259" key="1">
    <source>
        <dbReference type="PROSITE" id="PS51186"/>
    </source>
</evidence>
<dbReference type="AlphaFoldDB" id="A0A402APX2"/>
<feature type="domain" description="N-acetyltransferase" evidence="1">
    <location>
        <begin position="19"/>
        <end position="173"/>
    </location>
</feature>
<organism evidence="2 3">
    <name type="scientific">Dictyobacter kobayashii</name>
    <dbReference type="NCBI Taxonomy" id="2014872"/>
    <lineage>
        <taxon>Bacteria</taxon>
        <taxon>Bacillati</taxon>
        <taxon>Chloroflexota</taxon>
        <taxon>Ktedonobacteria</taxon>
        <taxon>Ktedonobacterales</taxon>
        <taxon>Dictyobacteraceae</taxon>
        <taxon>Dictyobacter</taxon>
    </lineage>
</organism>
<dbReference type="OrthoDB" id="9798081at2"/>
<dbReference type="PROSITE" id="PS51186">
    <property type="entry name" value="GNAT"/>
    <property type="match status" value="1"/>
</dbReference>
<proteinExistence type="predicted"/>
<dbReference type="PANTHER" id="PTHR43792:SF1">
    <property type="entry name" value="N-ACETYLTRANSFERASE DOMAIN-CONTAINING PROTEIN"/>
    <property type="match status" value="1"/>
</dbReference>
<dbReference type="RefSeq" id="WP_126552635.1">
    <property type="nucleotide sequence ID" value="NZ_BIFS01000001.1"/>
</dbReference>
<dbReference type="InterPro" id="IPR000182">
    <property type="entry name" value="GNAT_dom"/>
</dbReference>
<dbReference type="Pfam" id="PF13302">
    <property type="entry name" value="Acetyltransf_3"/>
    <property type="match status" value="1"/>
</dbReference>
<reference evidence="3" key="1">
    <citation type="submission" date="2018-12" db="EMBL/GenBank/DDBJ databases">
        <title>Tengunoibacter tsumagoiensis gen. nov., sp. nov., Dictyobacter kobayashii sp. nov., D. alpinus sp. nov., and D. joshuensis sp. nov. and description of Dictyobacteraceae fam. nov. within the order Ktedonobacterales isolated from Tengu-no-mugimeshi.</title>
        <authorList>
            <person name="Wang C.M."/>
            <person name="Zheng Y."/>
            <person name="Sakai Y."/>
            <person name="Toyoda A."/>
            <person name="Minakuchi Y."/>
            <person name="Abe K."/>
            <person name="Yokota A."/>
            <person name="Yabe S."/>
        </authorList>
    </citation>
    <scope>NUCLEOTIDE SEQUENCE [LARGE SCALE GENOMIC DNA]</scope>
    <source>
        <strain evidence="3">Uno11</strain>
    </source>
</reference>
<dbReference type="GO" id="GO:0016747">
    <property type="term" value="F:acyltransferase activity, transferring groups other than amino-acyl groups"/>
    <property type="evidence" value="ECO:0007669"/>
    <property type="project" value="InterPro"/>
</dbReference>
<dbReference type="SUPFAM" id="SSF55729">
    <property type="entry name" value="Acyl-CoA N-acyltransferases (Nat)"/>
    <property type="match status" value="1"/>
</dbReference>
<dbReference type="InterPro" id="IPR016181">
    <property type="entry name" value="Acyl_CoA_acyltransferase"/>
</dbReference>
<evidence type="ECO:0000313" key="3">
    <source>
        <dbReference type="Proteomes" id="UP000287188"/>
    </source>
</evidence>
<name>A0A402APX2_9CHLR</name>
<dbReference type="Gene3D" id="3.40.630.30">
    <property type="match status" value="1"/>
</dbReference>
<keyword evidence="2" id="KW-0808">Transferase</keyword>